<dbReference type="Proteomes" id="UP000054011">
    <property type="component" value="Unassembled WGS sequence"/>
</dbReference>
<evidence type="ECO:0000256" key="1">
    <source>
        <dbReference type="SAM" id="MobiDB-lite"/>
    </source>
</evidence>
<dbReference type="STRING" id="936756.ATE80_14905"/>
<evidence type="ECO:0008006" key="5">
    <source>
        <dbReference type="Google" id="ProtNLM"/>
    </source>
</evidence>
<dbReference type="RefSeq" id="WP_058942705.1">
    <property type="nucleotide sequence ID" value="NZ_LNSV01000033.1"/>
</dbReference>
<feature type="chain" id="PRO_5038902066" description="Lipoprotein" evidence="2">
    <location>
        <begin position="16"/>
        <end position="325"/>
    </location>
</feature>
<feature type="signal peptide" evidence="2">
    <location>
        <begin position="1"/>
        <end position="15"/>
    </location>
</feature>
<accession>A0A117IVR1</accession>
<keyword evidence="2" id="KW-0732">Signal</keyword>
<reference evidence="3 4" key="1">
    <citation type="submission" date="2015-11" db="EMBL/GenBank/DDBJ databases">
        <title>Genome-wide analysis reveals the secondary metabolome in Streptomyces kanasensis ZX01.</title>
        <authorList>
            <person name="Zhang G."/>
            <person name="Han L."/>
            <person name="Feng J."/>
            <person name="Zhang X."/>
        </authorList>
    </citation>
    <scope>NUCLEOTIDE SEQUENCE [LARGE SCALE GENOMIC DNA]</scope>
    <source>
        <strain evidence="3 4">ZX01</strain>
    </source>
</reference>
<dbReference type="Gene3D" id="2.50.20.20">
    <property type="match status" value="1"/>
</dbReference>
<protein>
    <recommendedName>
        <fullName evidence="5">Lipoprotein</fullName>
    </recommendedName>
</protein>
<feature type="compositionally biased region" description="Gly residues" evidence="1">
    <location>
        <begin position="315"/>
        <end position="325"/>
    </location>
</feature>
<evidence type="ECO:0000256" key="2">
    <source>
        <dbReference type="SAM" id="SignalP"/>
    </source>
</evidence>
<dbReference type="PROSITE" id="PS51257">
    <property type="entry name" value="PROKAR_LIPOPROTEIN"/>
    <property type="match status" value="1"/>
</dbReference>
<keyword evidence="4" id="KW-1185">Reference proteome</keyword>
<feature type="region of interest" description="Disordered" evidence="1">
    <location>
        <begin position="302"/>
        <end position="325"/>
    </location>
</feature>
<evidence type="ECO:0000313" key="4">
    <source>
        <dbReference type="Proteomes" id="UP000054011"/>
    </source>
</evidence>
<evidence type="ECO:0000313" key="3">
    <source>
        <dbReference type="EMBL" id="KUH38031.1"/>
    </source>
</evidence>
<dbReference type="EMBL" id="LNSV01000033">
    <property type="protein sequence ID" value="KUH38031.1"/>
    <property type="molecule type" value="Genomic_DNA"/>
</dbReference>
<dbReference type="AlphaFoldDB" id="A0A117IVR1"/>
<gene>
    <name evidence="3" type="ORF">ATE80_14905</name>
</gene>
<organism evidence="3 4">
    <name type="scientific">Streptomyces kanasensis</name>
    <dbReference type="NCBI Taxonomy" id="936756"/>
    <lineage>
        <taxon>Bacteria</taxon>
        <taxon>Bacillati</taxon>
        <taxon>Actinomycetota</taxon>
        <taxon>Actinomycetes</taxon>
        <taxon>Kitasatosporales</taxon>
        <taxon>Streptomycetaceae</taxon>
        <taxon>Streptomyces</taxon>
    </lineage>
</organism>
<name>A0A117IVR1_9ACTN</name>
<dbReference type="SUPFAM" id="SSF89392">
    <property type="entry name" value="Prokaryotic lipoproteins and lipoprotein localization factors"/>
    <property type="match status" value="1"/>
</dbReference>
<sequence length="325" mass="33730">MNVSVRRLLGVPAVAAVVLAGAVGCQGGDKKAAEAPRDGLRWSSPAQVIQAAYEKTAAAKSAKIRMTMTMPAGVEGMAGGGEMTMSGVMGWDPGVMDMTVEGGALNQAQGGPGTSRLIMADEVMYMDMGEKAPAELGGKRWIKMDLKAMADLSGDAAVRRQMTGSLENINQDPAKQLALLLDSPNLKHVGPEKVDGVETQHYKGRLTVDEMVASNKSLAVLSAKERAELVASLKEGGLKAYDTDVWVDGDGYPVKMDIGMETPQGTFDIAVAYSDYGTAAAVQAPPAGETFDFMEVLEKLGAAARDTEGPQDAGAGTGTDGAGTA</sequence>
<dbReference type="InterPro" id="IPR029046">
    <property type="entry name" value="LolA/LolB/LppX"/>
</dbReference>
<comment type="caution">
    <text evidence="3">The sequence shown here is derived from an EMBL/GenBank/DDBJ whole genome shotgun (WGS) entry which is preliminary data.</text>
</comment>
<proteinExistence type="predicted"/>